<comment type="caution">
    <text evidence="1">The sequence shown here is derived from an EMBL/GenBank/DDBJ whole genome shotgun (WGS) entry which is preliminary data.</text>
</comment>
<accession>A0AAD4BRP1</accession>
<evidence type="ECO:0000313" key="2">
    <source>
        <dbReference type="Proteomes" id="UP001194468"/>
    </source>
</evidence>
<reference evidence="1" key="2">
    <citation type="journal article" date="2020" name="Nat. Commun.">
        <title>Large-scale genome sequencing of mycorrhizal fungi provides insights into the early evolution of symbiotic traits.</title>
        <authorList>
            <person name="Miyauchi S."/>
            <person name="Kiss E."/>
            <person name="Kuo A."/>
            <person name="Drula E."/>
            <person name="Kohler A."/>
            <person name="Sanchez-Garcia M."/>
            <person name="Morin E."/>
            <person name="Andreopoulos B."/>
            <person name="Barry K.W."/>
            <person name="Bonito G."/>
            <person name="Buee M."/>
            <person name="Carver A."/>
            <person name="Chen C."/>
            <person name="Cichocki N."/>
            <person name="Clum A."/>
            <person name="Culley D."/>
            <person name="Crous P.W."/>
            <person name="Fauchery L."/>
            <person name="Girlanda M."/>
            <person name="Hayes R.D."/>
            <person name="Keri Z."/>
            <person name="LaButti K."/>
            <person name="Lipzen A."/>
            <person name="Lombard V."/>
            <person name="Magnuson J."/>
            <person name="Maillard F."/>
            <person name="Murat C."/>
            <person name="Nolan M."/>
            <person name="Ohm R.A."/>
            <person name="Pangilinan J."/>
            <person name="Pereira M.F."/>
            <person name="Perotto S."/>
            <person name="Peter M."/>
            <person name="Pfister S."/>
            <person name="Riley R."/>
            <person name="Sitrit Y."/>
            <person name="Stielow J.B."/>
            <person name="Szollosi G."/>
            <person name="Zifcakova L."/>
            <person name="Stursova M."/>
            <person name="Spatafora J.W."/>
            <person name="Tedersoo L."/>
            <person name="Vaario L.M."/>
            <person name="Yamada A."/>
            <person name="Yan M."/>
            <person name="Wang P."/>
            <person name="Xu J."/>
            <person name="Bruns T."/>
            <person name="Baldrian P."/>
            <person name="Vilgalys R."/>
            <person name="Dunand C."/>
            <person name="Henrissat B."/>
            <person name="Grigoriev I.V."/>
            <person name="Hibbett D."/>
            <person name="Nagy L.G."/>
            <person name="Martin F.M."/>
        </authorList>
    </citation>
    <scope>NUCLEOTIDE SEQUENCE</scope>
    <source>
        <strain evidence="1">BED1</strain>
    </source>
</reference>
<dbReference type="Proteomes" id="UP001194468">
    <property type="component" value="Unassembled WGS sequence"/>
</dbReference>
<keyword evidence="2" id="KW-1185">Reference proteome</keyword>
<protein>
    <submittedName>
        <fullName evidence="1">Uncharacterized protein</fullName>
    </submittedName>
</protein>
<evidence type="ECO:0000313" key="1">
    <source>
        <dbReference type="EMBL" id="KAF8438034.1"/>
    </source>
</evidence>
<name>A0AAD4BRP1_BOLED</name>
<dbReference type="AlphaFoldDB" id="A0AAD4BRP1"/>
<dbReference type="EMBL" id="WHUW01000017">
    <property type="protein sequence ID" value="KAF8438034.1"/>
    <property type="molecule type" value="Genomic_DNA"/>
</dbReference>
<sequence length="126" mass="14214">MGPGSYMLEWNRTHLLFIPPLDLVHDPSGTVVQVCIRSDHEDGDTFTIFTAEQASITMAIETLLVGHVTALHKLPECVTIKEIVPGYTLTGVRKPWKYGRGKTFSLGTTMLEPAEHKWIFRFEKSE</sequence>
<proteinExistence type="predicted"/>
<reference evidence="1" key="1">
    <citation type="submission" date="2019-10" db="EMBL/GenBank/DDBJ databases">
        <authorList>
            <consortium name="DOE Joint Genome Institute"/>
            <person name="Kuo A."/>
            <person name="Miyauchi S."/>
            <person name="Kiss E."/>
            <person name="Drula E."/>
            <person name="Kohler A."/>
            <person name="Sanchez-Garcia M."/>
            <person name="Andreopoulos B."/>
            <person name="Barry K.W."/>
            <person name="Bonito G."/>
            <person name="Buee M."/>
            <person name="Carver A."/>
            <person name="Chen C."/>
            <person name="Cichocki N."/>
            <person name="Clum A."/>
            <person name="Culley D."/>
            <person name="Crous P.W."/>
            <person name="Fauchery L."/>
            <person name="Girlanda M."/>
            <person name="Hayes R."/>
            <person name="Keri Z."/>
            <person name="LaButti K."/>
            <person name="Lipzen A."/>
            <person name="Lombard V."/>
            <person name="Magnuson J."/>
            <person name="Maillard F."/>
            <person name="Morin E."/>
            <person name="Murat C."/>
            <person name="Nolan M."/>
            <person name="Ohm R."/>
            <person name="Pangilinan J."/>
            <person name="Pereira M."/>
            <person name="Perotto S."/>
            <person name="Peter M."/>
            <person name="Riley R."/>
            <person name="Sitrit Y."/>
            <person name="Stielow B."/>
            <person name="Szollosi G."/>
            <person name="Zifcakova L."/>
            <person name="Stursova M."/>
            <person name="Spatafora J.W."/>
            <person name="Tedersoo L."/>
            <person name="Vaario L.-M."/>
            <person name="Yamada A."/>
            <person name="Yan M."/>
            <person name="Wang P."/>
            <person name="Xu J."/>
            <person name="Bruns T."/>
            <person name="Baldrian P."/>
            <person name="Vilgalys R."/>
            <person name="Henrissat B."/>
            <person name="Grigoriev I.V."/>
            <person name="Hibbett D."/>
            <person name="Nagy L.G."/>
            <person name="Martin F.M."/>
        </authorList>
    </citation>
    <scope>NUCLEOTIDE SEQUENCE</scope>
    <source>
        <strain evidence="1">BED1</strain>
    </source>
</reference>
<organism evidence="1 2">
    <name type="scientific">Boletus edulis BED1</name>
    <dbReference type="NCBI Taxonomy" id="1328754"/>
    <lineage>
        <taxon>Eukaryota</taxon>
        <taxon>Fungi</taxon>
        <taxon>Dikarya</taxon>
        <taxon>Basidiomycota</taxon>
        <taxon>Agaricomycotina</taxon>
        <taxon>Agaricomycetes</taxon>
        <taxon>Agaricomycetidae</taxon>
        <taxon>Boletales</taxon>
        <taxon>Boletineae</taxon>
        <taxon>Boletaceae</taxon>
        <taxon>Boletoideae</taxon>
        <taxon>Boletus</taxon>
    </lineage>
</organism>
<gene>
    <name evidence="1" type="ORF">L210DRAFT_3545272</name>
</gene>